<dbReference type="InterPro" id="IPR046328">
    <property type="entry name" value="ETS_fam"/>
</dbReference>
<dbReference type="InterPro" id="IPR003118">
    <property type="entry name" value="Pointed_dom"/>
</dbReference>
<feature type="domain" description="PNT" evidence="6">
    <location>
        <begin position="41"/>
        <end position="139"/>
    </location>
</feature>
<dbReference type="GO" id="GO:0043565">
    <property type="term" value="F:sequence-specific DNA binding"/>
    <property type="evidence" value="ECO:0007669"/>
    <property type="project" value="InterPro"/>
</dbReference>
<dbReference type="PANTHER" id="PTHR11849">
    <property type="entry name" value="ETS"/>
    <property type="match status" value="1"/>
</dbReference>
<evidence type="ECO:0000256" key="1">
    <source>
        <dbReference type="ARBA" id="ARBA00005562"/>
    </source>
</evidence>
<sequence>MSESPSQIITKQERSSFSPSSASPLPNSTSSPVHAPTARPASRMEDEPARLPVHLRLQPVFWSREDVGQWLRWAEREFALRPNTSGSFQMNGKALLLLTKEDFRYRSSHSETVRRTPRGTEPQPQHPPTIELRHRSRSPHQPTLRLSPLDPNYPRPGAEDHLQTSSQLPDSNHHLPEDLYTLSVSPAAPNGRCATPREAPCPGSPGCQDAAPPRVIQLMPSAIMHPLLLSPGRGGVAGDFRHSRGGPPLQAPHENGREGKGHIQLALAHHQQHALHQQEEALYRNHHVIVPVSPPEEQAMPIGRIADCRLLWDYVYQLLSDSRYDNYIRWEDTETKVFRIMDPNGLARLWGNHKNRTNMTYEKMSRALRHYYKLNIIRKEPGQRLLFRFMKTPDEIMSGQTDRLEHIESDTDDQIYIKEEC</sequence>
<dbReference type="Proteomes" id="UP000472277">
    <property type="component" value="Chromosome 8"/>
</dbReference>
<dbReference type="PANTHER" id="PTHR11849:SF19">
    <property type="entry name" value="TRANSCRIPTION FACTOR ETV6"/>
    <property type="match status" value="1"/>
</dbReference>
<dbReference type="SUPFAM" id="SSF47769">
    <property type="entry name" value="SAM/Pointed domain"/>
    <property type="match status" value="1"/>
</dbReference>
<feature type="compositionally biased region" description="Polar residues" evidence="4">
    <location>
        <begin position="1"/>
        <end position="10"/>
    </location>
</feature>
<dbReference type="InterPro" id="IPR036390">
    <property type="entry name" value="WH_DNA-bd_sf"/>
</dbReference>
<dbReference type="Ensembl" id="ENSSTUT00000044203.1">
    <property type="protein sequence ID" value="ENSSTUP00000042327.1"/>
    <property type="gene ID" value="ENSSTUG00000017900.1"/>
</dbReference>
<keyword evidence="3" id="KW-0539">Nucleus</keyword>
<name>A0A673Z614_SALTR</name>
<dbReference type="SMART" id="SM00413">
    <property type="entry name" value="ETS"/>
    <property type="match status" value="1"/>
</dbReference>
<keyword evidence="2 3" id="KW-0238">DNA-binding</keyword>
<evidence type="ECO:0000256" key="3">
    <source>
        <dbReference type="RuleBase" id="RU004019"/>
    </source>
</evidence>
<dbReference type="Pfam" id="PF00178">
    <property type="entry name" value="Ets"/>
    <property type="match status" value="1"/>
</dbReference>
<dbReference type="PROSITE" id="PS00346">
    <property type="entry name" value="ETS_DOMAIN_2"/>
    <property type="match status" value="1"/>
</dbReference>
<dbReference type="GeneTree" id="ENSGT00940000159508"/>
<dbReference type="InterPro" id="IPR000418">
    <property type="entry name" value="Ets_dom"/>
</dbReference>
<evidence type="ECO:0000313" key="8">
    <source>
        <dbReference type="Proteomes" id="UP000472277"/>
    </source>
</evidence>
<dbReference type="PROSITE" id="PS51433">
    <property type="entry name" value="PNT"/>
    <property type="match status" value="1"/>
</dbReference>
<dbReference type="FunFam" id="1.10.10.10:FF:000176">
    <property type="entry name" value="transcription factor ETV6 isoform X2"/>
    <property type="match status" value="1"/>
</dbReference>
<proteinExistence type="inferred from homology"/>
<dbReference type="SMART" id="SM00251">
    <property type="entry name" value="SAM_PNT"/>
    <property type="match status" value="1"/>
</dbReference>
<feature type="region of interest" description="Disordered" evidence="4">
    <location>
        <begin position="234"/>
        <end position="260"/>
    </location>
</feature>
<dbReference type="AlphaFoldDB" id="A0A673Z614"/>
<evidence type="ECO:0000256" key="2">
    <source>
        <dbReference type="ARBA" id="ARBA00023125"/>
    </source>
</evidence>
<feature type="compositionally biased region" description="Low complexity" evidence="4">
    <location>
        <begin position="15"/>
        <end position="32"/>
    </location>
</feature>
<dbReference type="PROSITE" id="PS50061">
    <property type="entry name" value="ETS_DOMAIN_3"/>
    <property type="match status" value="1"/>
</dbReference>
<reference evidence="7" key="1">
    <citation type="submission" date="2025-08" db="UniProtKB">
        <authorList>
            <consortium name="Ensembl"/>
        </authorList>
    </citation>
    <scope>IDENTIFICATION</scope>
</reference>
<dbReference type="InterPro" id="IPR013761">
    <property type="entry name" value="SAM/pointed_sf"/>
</dbReference>
<accession>A0A673Z614</accession>
<evidence type="ECO:0000256" key="4">
    <source>
        <dbReference type="SAM" id="MobiDB-lite"/>
    </source>
</evidence>
<dbReference type="Gene3D" id="1.10.150.50">
    <property type="entry name" value="Transcription Factor, Ets-1"/>
    <property type="match status" value="1"/>
</dbReference>
<evidence type="ECO:0000313" key="7">
    <source>
        <dbReference type="Ensembl" id="ENSSTUP00000042327.1"/>
    </source>
</evidence>
<comment type="similarity">
    <text evidence="1 3">Belongs to the ETS family.</text>
</comment>
<dbReference type="Gene3D" id="1.10.10.10">
    <property type="entry name" value="Winged helix-like DNA-binding domain superfamily/Winged helix DNA-binding domain"/>
    <property type="match status" value="1"/>
</dbReference>
<comment type="subcellular location">
    <subcellularLocation>
        <location evidence="3">Nucleus</location>
    </subcellularLocation>
</comment>
<dbReference type="GO" id="GO:0005634">
    <property type="term" value="C:nucleus"/>
    <property type="evidence" value="ECO:0007669"/>
    <property type="project" value="UniProtKB-SubCell"/>
</dbReference>
<dbReference type="InterPro" id="IPR036388">
    <property type="entry name" value="WH-like_DNA-bd_sf"/>
</dbReference>
<evidence type="ECO:0000259" key="6">
    <source>
        <dbReference type="PROSITE" id="PS51433"/>
    </source>
</evidence>
<organism evidence="7 8">
    <name type="scientific">Salmo trutta</name>
    <name type="common">Brown trout</name>
    <dbReference type="NCBI Taxonomy" id="8032"/>
    <lineage>
        <taxon>Eukaryota</taxon>
        <taxon>Metazoa</taxon>
        <taxon>Chordata</taxon>
        <taxon>Craniata</taxon>
        <taxon>Vertebrata</taxon>
        <taxon>Euteleostomi</taxon>
        <taxon>Actinopterygii</taxon>
        <taxon>Neopterygii</taxon>
        <taxon>Teleostei</taxon>
        <taxon>Protacanthopterygii</taxon>
        <taxon>Salmoniformes</taxon>
        <taxon>Salmonidae</taxon>
        <taxon>Salmoninae</taxon>
        <taxon>Salmo</taxon>
    </lineage>
</organism>
<dbReference type="Pfam" id="PF02198">
    <property type="entry name" value="SAM_PNT"/>
    <property type="match status" value="1"/>
</dbReference>
<feature type="region of interest" description="Disordered" evidence="4">
    <location>
        <begin position="107"/>
        <end position="177"/>
    </location>
</feature>
<feature type="domain" description="ETS" evidence="5">
    <location>
        <begin position="309"/>
        <end position="390"/>
    </location>
</feature>
<gene>
    <name evidence="7" type="primary">ETV6</name>
</gene>
<dbReference type="GO" id="GO:0030154">
    <property type="term" value="P:cell differentiation"/>
    <property type="evidence" value="ECO:0007669"/>
    <property type="project" value="TreeGrafter"/>
</dbReference>
<keyword evidence="8" id="KW-1185">Reference proteome</keyword>
<evidence type="ECO:0000259" key="5">
    <source>
        <dbReference type="PROSITE" id="PS50061"/>
    </source>
</evidence>
<dbReference type="GO" id="GO:0000981">
    <property type="term" value="F:DNA-binding transcription factor activity, RNA polymerase II-specific"/>
    <property type="evidence" value="ECO:0007669"/>
    <property type="project" value="TreeGrafter"/>
</dbReference>
<feature type="region of interest" description="Disordered" evidence="4">
    <location>
        <begin position="1"/>
        <end position="47"/>
    </location>
</feature>
<dbReference type="SUPFAM" id="SSF46785">
    <property type="entry name" value="Winged helix' DNA-binding domain"/>
    <property type="match status" value="1"/>
</dbReference>
<dbReference type="PRINTS" id="PR00454">
    <property type="entry name" value="ETSDOMAIN"/>
</dbReference>
<protein>
    <submittedName>
        <fullName evidence="7">ETS variant transcription factor 6</fullName>
    </submittedName>
</protein>
<reference evidence="7" key="2">
    <citation type="submission" date="2025-09" db="UniProtKB">
        <authorList>
            <consortium name="Ensembl"/>
        </authorList>
    </citation>
    <scope>IDENTIFICATION</scope>
</reference>